<dbReference type="Pfam" id="PF00535">
    <property type="entry name" value="Glycos_transf_2"/>
    <property type="match status" value="1"/>
</dbReference>
<accession>A0ABW1EH98</accession>
<dbReference type="PANTHER" id="PTHR43646">
    <property type="entry name" value="GLYCOSYLTRANSFERASE"/>
    <property type="match status" value="1"/>
</dbReference>
<feature type="transmembrane region" description="Helical" evidence="1">
    <location>
        <begin position="302"/>
        <end position="323"/>
    </location>
</feature>
<dbReference type="InterPro" id="IPR001173">
    <property type="entry name" value="Glyco_trans_2-like"/>
</dbReference>
<keyword evidence="4" id="KW-1185">Reference proteome</keyword>
<reference evidence="4" key="1">
    <citation type="journal article" date="2019" name="Int. J. Syst. Evol. Microbiol.">
        <title>The Global Catalogue of Microorganisms (GCM) 10K type strain sequencing project: providing services to taxonomists for standard genome sequencing and annotation.</title>
        <authorList>
            <consortium name="The Broad Institute Genomics Platform"/>
            <consortium name="The Broad Institute Genome Sequencing Center for Infectious Disease"/>
            <person name="Wu L."/>
            <person name="Ma J."/>
        </authorList>
    </citation>
    <scope>NUCLEOTIDE SEQUENCE [LARGE SCALE GENOMIC DNA]</scope>
    <source>
        <strain evidence="4">JCM 4087</strain>
    </source>
</reference>
<dbReference type="NCBIfam" id="TIGR03469">
    <property type="entry name" value="HpnB"/>
    <property type="match status" value="1"/>
</dbReference>
<keyword evidence="1" id="KW-1133">Transmembrane helix</keyword>
<evidence type="ECO:0000256" key="1">
    <source>
        <dbReference type="SAM" id="Phobius"/>
    </source>
</evidence>
<dbReference type="Proteomes" id="UP001596091">
    <property type="component" value="Unassembled WGS sequence"/>
</dbReference>
<dbReference type="InterPro" id="IPR017832">
    <property type="entry name" value="Glyco_trans_2_hopen-assoc_HpnB"/>
</dbReference>
<dbReference type="InterPro" id="IPR029044">
    <property type="entry name" value="Nucleotide-diphossugar_trans"/>
</dbReference>
<sequence length="377" mass="40967">MITVIAALSCLIWIYLVVLHGRLWSTSQTLDAATPCGNAAIAVIVPARNEAESIRECLTSLLAQHYTGKLSIILVDDNSTDGTGAIAASLNAGNRLHVISGSPLPHGWSGKLWAVHQGLNHPVAQQAQYNLLTDADIVHAPNHISQLATKAEADHLDLTSEMVRLHCETAAERALIPAFVFFFQMLYPFDWVNDPARQTAGAAGGAMLVSRAAIDRIDGVSHIRHHLIDDCALAKEIKSTGGRIWLGHAESATSTRVYKDWQEIWNMIARTAYVQLRHSPIMLLGCVLGMSLIYLAPPVFTLFAHGMSRILGAASWLAMALTFQPTLRRYQRSPLWGAALPIISLFYLGATIASAVRHYTGQGGGWKNRVYPGTPAA</sequence>
<protein>
    <submittedName>
        <fullName evidence="3">Glycosyltransferase</fullName>
    </submittedName>
</protein>
<evidence type="ECO:0000259" key="2">
    <source>
        <dbReference type="Pfam" id="PF00535"/>
    </source>
</evidence>
<keyword evidence="1" id="KW-0472">Membrane</keyword>
<keyword evidence="1" id="KW-0812">Transmembrane</keyword>
<dbReference type="PANTHER" id="PTHR43646:SF3">
    <property type="entry name" value="SLR1566 PROTEIN"/>
    <property type="match status" value="1"/>
</dbReference>
<feature type="transmembrane region" description="Helical" evidence="1">
    <location>
        <begin position="280"/>
        <end position="296"/>
    </location>
</feature>
<dbReference type="EMBL" id="JBHSPH010000005">
    <property type="protein sequence ID" value="MFC5863540.1"/>
    <property type="molecule type" value="Genomic_DNA"/>
</dbReference>
<feature type="transmembrane region" description="Helical" evidence="1">
    <location>
        <begin position="335"/>
        <end position="356"/>
    </location>
</feature>
<proteinExistence type="predicted"/>
<feature type="domain" description="Glycosyltransferase 2-like" evidence="2">
    <location>
        <begin position="43"/>
        <end position="215"/>
    </location>
</feature>
<organism evidence="3 4">
    <name type="scientific">Acidicapsa dinghuensis</name>
    <dbReference type="NCBI Taxonomy" id="2218256"/>
    <lineage>
        <taxon>Bacteria</taxon>
        <taxon>Pseudomonadati</taxon>
        <taxon>Acidobacteriota</taxon>
        <taxon>Terriglobia</taxon>
        <taxon>Terriglobales</taxon>
        <taxon>Acidobacteriaceae</taxon>
        <taxon>Acidicapsa</taxon>
    </lineage>
</organism>
<name>A0ABW1EH98_9BACT</name>
<feature type="transmembrane region" description="Helical" evidence="1">
    <location>
        <begin position="6"/>
        <end position="24"/>
    </location>
</feature>
<dbReference type="SUPFAM" id="SSF53448">
    <property type="entry name" value="Nucleotide-diphospho-sugar transferases"/>
    <property type="match status" value="1"/>
</dbReference>
<evidence type="ECO:0000313" key="3">
    <source>
        <dbReference type="EMBL" id="MFC5863540.1"/>
    </source>
</evidence>
<comment type="caution">
    <text evidence="3">The sequence shown here is derived from an EMBL/GenBank/DDBJ whole genome shotgun (WGS) entry which is preliminary data.</text>
</comment>
<evidence type="ECO:0000313" key="4">
    <source>
        <dbReference type="Proteomes" id="UP001596091"/>
    </source>
</evidence>
<dbReference type="Gene3D" id="3.90.550.10">
    <property type="entry name" value="Spore Coat Polysaccharide Biosynthesis Protein SpsA, Chain A"/>
    <property type="match status" value="1"/>
</dbReference>
<dbReference type="RefSeq" id="WP_263340287.1">
    <property type="nucleotide sequence ID" value="NZ_JAGSYH010000005.1"/>
</dbReference>
<gene>
    <name evidence="3" type="ORF">ACFPT7_14635</name>
</gene>